<gene>
    <name evidence="1" type="ORF">TSPGSL018_23582</name>
</gene>
<sequence length="62" mass="6820">MFSTQVNAPLVMPPKQSRSLACPGIFSSPSFQDESFSAPPFKGAWVWPPATQSLLELRPLQD</sequence>
<evidence type="ECO:0000313" key="1">
    <source>
        <dbReference type="EMBL" id="JAC62351.1"/>
    </source>
</evidence>
<organism evidence="1">
    <name type="scientific">Tetraselmis sp. GSL018</name>
    <dbReference type="NCBI Taxonomy" id="582737"/>
    <lineage>
        <taxon>Eukaryota</taxon>
        <taxon>Viridiplantae</taxon>
        <taxon>Chlorophyta</taxon>
        <taxon>core chlorophytes</taxon>
        <taxon>Chlorodendrophyceae</taxon>
        <taxon>Chlorodendrales</taxon>
        <taxon>Chlorodendraceae</taxon>
        <taxon>Tetraselmis</taxon>
    </lineage>
</organism>
<dbReference type="EMBL" id="GBEZ01024659">
    <property type="protein sequence ID" value="JAC62351.1"/>
    <property type="molecule type" value="Transcribed_RNA"/>
</dbReference>
<accession>A0A061QVJ5</accession>
<dbReference type="AlphaFoldDB" id="A0A061QVJ5"/>
<reference evidence="1" key="1">
    <citation type="submission" date="2014-05" db="EMBL/GenBank/DDBJ databases">
        <title>The transcriptome of the halophilic microalga Tetraselmis sp. GSL018 isolated from the Great Salt Lake, Utah.</title>
        <authorList>
            <person name="Jinkerson R.E."/>
            <person name="D'Adamo S."/>
            <person name="Posewitz M.C."/>
        </authorList>
    </citation>
    <scope>NUCLEOTIDE SEQUENCE</scope>
    <source>
        <strain evidence="1">GSL018</strain>
    </source>
</reference>
<name>A0A061QVJ5_9CHLO</name>
<protein>
    <submittedName>
        <fullName evidence="1">Uncharacterized protein</fullName>
    </submittedName>
</protein>
<proteinExistence type="predicted"/>